<comment type="caution">
    <text evidence="1">The sequence shown here is derived from an EMBL/GenBank/DDBJ whole genome shotgun (WGS) entry which is preliminary data.</text>
</comment>
<name>A0A443Q814_9ACAR</name>
<dbReference type="Proteomes" id="UP000288716">
    <property type="component" value="Unassembled WGS sequence"/>
</dbReference>
<protein>
    <submittedName>
        <fullName evidence="1">Uncharacterized protein</fullName>
    </submittedName>
</protein>
<proteinExistence type="predicted"/>
<organism evidence="1 2">
    <name type="scientific">Leptotrombidium deliense</name>
    <dbReference type="NCBI Taxonomy" id="299467"/>
    <lineage>
        <taxon>Eukaryota</taxon>
        <taxon>Metazoa</taxon>
        <taxon>Ecdysozoa</taxon>
        <taxon>Arthropoda</taxon>
        <taxon>Chelicerata</taxon>
        <taxon>Arachnida</taxon>
        <taxon>Acari</taxon>
        <taxon>Acariformes</taxon>
        <taxon>Trombidiformes</taxon>
        <taxon>Prostigmata</taxon>
        <taxon>Anystina</taxon>
        <taxon>Parasitengona</taxon>
        <taxon>Trombiculoidea</taxon>
        <taxon>Trombiculidae</taxon>
        <taxon>Leptotrombidium</taxon>
    </lineage>
</organism>
<keyword evidence="2" id="KW-1185">Reference proteome</keyword>
<dbReference type="AlphaFoldDB" id="A0A443Q814"/>
<reference evidence="1 2" key="1">
    <citation type="journal article" date="2018" name="Gigascience">
        <title>Genomes of trombidid mites reveal novel predicted allergens and laterally-transferred genes associated with secondary metabolism.</title>
        <authorList>
            <person name="Dong X."/>
            <person name="Chaisiri K."/>
            <person name="Xia D."/>
            <person name="Armstrong S.D."/>
            <person name="Fang Y."/>
            <person name="Donnelly M.J."/>
            <person name="Kadowaki T."/>
            <person name="McGarry J.W."/>
            <person name="Darby A.C."/>
            <person name="Makepeace B.L."/>
        </authorList>
    </citation>
    <scope>NUCLEOTIDE SEQUENCE [LARGE SCALE GENOMIC DNA]</scope>
    <source>
        <strain evidence="1">UoL-UT</strain>
    </source>
</reference>
<gene>
    <name evidence="1" type="ORF">B4U80_07662</name>
</gene>
<sequence length="21" mass="2477">MEIPKNYERDSLAYALTMLMS</sequence>
<evidence type="ECO:0000313" key="1">
    <source>
        <dbReference type="EMBL" id="RWR99170.1"/>
    </source>
</evidence>
<dbReference type="EMBL" id="NCKV01065231">
    <property type="protein sequence ID" value="RWR99170.1"/>
    <property type="molecule type" value="Genomic_DNA"/>
</dbReference>
<accession>A0A443Q814</accession>
<evidence type="ECO:0000313" key="2">
    <source>
        <dbReference type="Proteomes" id="UP000288716"/>
    </source>
</evidence>
<dbReference type="VEuPathDB" id="VectorBase:LDEU014616"/>